<accession>A0A7W1T6U7</accession>
<dbReference type="AlphaFoldDB" id="A0A7W1T6U7"/>
<proteinExistence type="predicted"/>
<sequence length="48" mass="5365">MSGDNEGLKIGGEVRFTDIVTIVEVEDDSVKVLTDSGFEFWTTRDNLE</sequence>
<dbReference type="RefSeq" id="WP_181676718.1">
    <property type="nucleotide sequence ID" value="NZ_JABJVM010000008.1"/>
</dbReference>
<evidence type="ECO:0000313" key="2">
    <source>
        <dbReference type="Proteomes" id="UP000548787"/>
    </source>
</evidence>
<gene>
    <name evidence="1" type="ORF">HPK16_09425</name>
</gene>
<organism evidence="1 2">
    <name type="scientific">Listeria rustica</name>
    <dbReference type="NCBI Taxonomy" id="2713503"/>
    <lineage>
        <taxon>Bacteria</taxon>
        <taxon>Bacillati</taxon>
        <taxon>Bacillota</taxon>
        <taxon>Bacilli</taxon>
        <taxon>Bacillales</taxon>
        <taxon>Listeriaceae</taxon>
        <taxon>Listeria</taxon>
    </lineage>
</organism>
<evidence type="ECO:0000313" key="1">
    <source>
        <dbReference type="EMBL" id="MBA3926563.1"/>
    </source>
</evidence>
<keyword evidence="2" id="KW-1185">Reference proteome</keyword>
<dbReference type="Proteomes" id="UP000548787">
    <property type="component" value="Unassembled WGS sequence"/>
</dbReference>
<protein>
    <submittedName>
        <fullName evidence="1">Uncharacterized protein</fullName>
    </submittedName>
</protein>
<reference evidence="1 2" key="1">
    <citation type="submission" date="2020-08" db="EMBL/GenBank/DDBJ databases">
        <title>Listeria ohnekaius sp. nov. and Listeria portnoyii sp. nov. isolated from non-agricultural and natural environments.</title>
        <authorList>
            <person name="Weller D."/>
            <person name="Belias A.M."/>
            <person name="Liao J."/>
            <person name="Guo S."/>
            <person name="Orsi R.H."/>
            <person name="Wiedmann M."/>
        </authorList>
    </citation>
    <scope>NUCLEOTIDE SEQUENCE [LARGE SCALE GENOMIC DNA]</scope>
    <source>
        <strain evidence="1 2">FSL W9-0585</strain>
    </source>
</reference>
<comment type="caution">
    <text evidence="1">The sequence shown here is derived from an EMBL/GenBank/DDBJ whole genome shotgun (WGS) entry which is preliminary data.</text>
</comment>
<dbReference type="EMBL" id="JABJVM010000008">
    <property type="protein sequence ID" value="MBA3926563.1"/>
    <property type="molecule type" value="Genomic_DNA"/>
</dbReference>
<name>A0A7W1T6U7_9LIST</name>